<dbReference type="AlphaFoldDB" id="A0A2T3AQQ9"/>
<name>A0A2T3AQQ9_AMORE</name>
<gene>
    <name evidence="1" type="ORF">M430DRAFT_22829</name>
</gene>
<dbReference type="InParanoid" id="A0A2T3AQQ9"/>
<keyword evidence="2" id="KW-1185">Reference proteome</keyword>
<dbReference type="RefSeq" id="XP_024716984.1">
    <property type="nucleotide sequence ID" value="XM_024864775.1"/>
</dbReference>
<dbReference type="EMBL" id="KZ679018">
    <property type="protein sequence ID" value="PSS08586.1"/>
    <property type="molecule type" value="Genomic_DNA"/>
</dbReference>
<reference evidence="1 2" key="1">
    <citation type="journal article" date="2018" name="New Phytol.">
        <title>Comparative genomics and transcriptomics depict ericoid mycorrhizal fungi as versatile saprotrophs and plant mutualists.</title>
        <authorList>
            <person name="Martino E."/>
            <person name="Morin E."/>
            <person name="Grelet G.A."/>
            <person name="Kuo A."/>
            <person name="Kohler A."/>
            <person name="Daghino S."/>
            <person name="Barry K.W."/>
            <person name="Cichocki N."/>
            <person name="Clum A."/>
            <person name="Dockter R.B."/>
            <person name="Hainaut M."/>
            <person name="Kuo R.C."/>
            <person name="LaButti K."/>
            <person name="Lindahl B.D."/>
            <person name="Lindquist E.A."/>
            <person name="Lipzen A."/>
            <person name="Khouja H.R."/>
            <person name="Magnuson J."/>
            <person name="Murat C."/>
            <person name="Ohm R.A."/>
            <person name="Singer S.W."/>
            <person name="Spatafora J.W."/>
            <person name="Wang M."/>
            <person name="Veneault-Fourrey C."/>
            <person name="Henrissat B."/>
            <person name="Grigoriev I.V."/>
            <person name="Martin F.M."/>
            <person name="Perotto S."/>
        </authorList>
    </citation>
    <scope>NUCLEOTIDE SEQUENCE [LARGE SCALE GENOMIC DNA]</scope>
    <source>
        <strain evidence="1 2">ATCC 22711</strain>
    </source>
</reference>
<sequence>MVDDVQDDLHVKGALKAATAFLEAARHPAQRQKNLAPLGKSGTYLYTPIRLIARKWFESTHKVSPWKNLPVERNPSMGPHPCTQAAGTKREELRGSGLATDMGQSGLVFLAATVKHEVGMFPTLQVTTSRMLQELEPHVSWLKHKALLSSPLK</sequence>
<evidence type="ECO:0000313" key="2">
    <source>
        <dbReference type="Proteomes" id="UP000241818"/>
    </source>
</evidence>
<accession>A0A2T3AQQ9</accession>
<proteinExistence type="predicted"/>
<evidence type="ECO:0000313" key="1">
    <source>
        <dbReference type="EMBL" id="PSS08586.1"/>
    </source>
</evidence>
<dbReference type="Proteomes" id="UP000241818">
    <property type="component" value="Unassembled WGS sequence"/>
</dbReference>
<protein>
    <submittedName>
        <fullName evidence="1">Uncharacterized protein</fullName>
    </submittedName>
</protein>
<dbReference type="GeneID" id="36572856"/>
<organism evidence="1 2">
    <name type="scientific">Amorphotheca resinae ATCC 22711</name>
    <dbReference type="NCBI Taxonomy" id="857342"/>
    <lineage>
        <taxon>Eukaryota</taxon>
        <taxon>Fungi</taxon>
        <taxon>Dikarya</taxon>
        <taxon>Ascomycota</taxon>
        <taxon>Pezizomycotina</taxon>
        <taxon>Leotiomycetes</taxon>
        <taxon>Helotiales</taxon>
        <taxon>Amorphothecaceae</taxon>
        <taxon>Amorphotheca</taxon>
    </lineage>
</organism>